<protein>
    <submittedName>
        <fullName evidence="2">Uncharacterized protein</fullName>
    </submittedName>
</protein>
<dbReference type="Proteomes" id="UP000052978">
    <property type="component" value="Unassembled WGS sequence"/>
</dbReference>
<dbReference type="AlphaFoldDB" id="S7MSS2"/>
<dbReference type="EMBL" id="KE162204">
    <property type="protein sequence ID" value="EPQ07439.1"/>
    <property type="molecule type" value="Genomic_DNA"/>
</dbReference>
<gene>
    <name evidence="2" type="ORF">D623_10026221</name>
</gene>
<evidence type="ECO:0000313" key="2">
    <source>
        <dbReference type="EMBL" id="EPQ07439.1"/>
    </source>
</evidence>
<feature type="region of interest" description="Disordered" evidence="1">
    <location>
        <begin position="101"/>
        <end position="161"/>
    </location>
</feature>
<feature type="compositionally biased region" description="Polar residues" evidence="1">
    <location>
        <begin position="118"/>
        <end position="127"/>
    </location>
</feature>
<evidence type="ECO:0000313" key="3">
    <source>
        <dbReference type="Proteomes" id="UP000052978"/>
    </source>
</evidence>
<name>S7MSS2_MYOBR</name>
<sequence>MEGDRGCVPIFWEAELLSHTLPSSLPIPALGPQPHLQYFHRWPESNLGPFSLQADAVSTEPSRLGQNDYLLKERDLSVILAMSTNGETEKGLGFVRRVRLSSEPPPPHPHCRERCGSSDLQACTDPSSEPGPRAEATVLLPSDNPYGRITGTVKRKLASRL</sequence>
<evidence type="ECO:0000256" key="1">
    <source>
        <dbReference type="SAM" id="MobiDB-lite"/>
    </source>
</evidence>
<reference evidence="2 3" key="1">
    <citation type="journal article" date="2013" name="Nat. Commun.">
        <title>Genome analysis reveals insights into physiology and longevity of the Brandt's bat Myotis brandtii.</title>
        <authorList>
            <person name="Seim I."/>
            <person name="Fang X."/>
            <person name="Xiong Z."/>
            <person name="Lobanov A.V."/>
            <person name="Huang Z."/>
            <person name="Ma S."/>
            <person name="Feng Y."/>
            <person name="Turanov A.A."/>
            <person name="Zhu Y."/>
            <person name="Lenz T.L."/>
            <person name="Gerashchenko M.V."/>
            <person name="Fan D."/>
            <person name="Hee Yim S."/>
            <person name="Yao X."/>
            <person name="Jordan D."/>
            <person name="Xiong Y."/>
            <person name="Ma Y."/>
            <person name="Lyapunov A.N."/>
            <person name="Chen G."/>
            <person name="Kulakova O.I."/>
            <person name="Sun Y."/>
            <person name="Lee S.G."/>
            <person name="Bronson R.T."/>
            <person name="Moskalev A.A."/>
            <person name="Sunyaev S.R."/>
            <person name="Zhang G."/>
            <person name="Krogh A."/>
            <person name="Wang J."/>
            <person name="Gladyshev V.N."/>
        </authorList>
    </citation>
    <scope>NUCLEOTIDE SEQUENCE [LARGE SCALE GENOMIC DNA]</scope>
</reference>
<keyword evidence="3" id="KW-1185">Reference proteome</keyword>
<accession>S7MSS2</accession>
<proteinExistence type="predicted"/>
<organism evidence="2 3">
    <name type="scientific">Myotis brandtii</name>
    <name type="common">Brandt's bat</name>
    <dbReference type="NCBI Taxonomy" id="109478"/>
    <lineage>
        <taxon>Eukaryota</taxon>
        <taxon>Metazoa</taxon>
        <taxon>Chordata</taxon>
        <taxon>Craniata</taxon>
        <taxon>Vertebrata</taxon>
        <taxon>Euteleostomi</taxon>
        <taxon>Mammalia</taxon>
        <taxon>Eutheria</taxon>
        <taxon>Laurasiatheria</taxon>
        <taxon>Chiroptera</taxon>
        <taxon>Yangochiroptera</taxon>
        <taxon>Vespertilionidae</taxon>
        <taxon>Myotis</taxon>
    </lineage>
</organism>